<feature type="domain" description="Band 7" evidence="8">
    <location>
        <begin position="45"/>
        <end position="224"/>
    </location>
</feature>
<dbReference type="AlphaFoldDB" id="A0A9D1L995"/>
<comment type="function">
    <text evidence="6">HflC and HflK could encode or regulate a protease.</text>
</comment>
<name>A0A9D1L995_9CLOT</name>
<evidence type="ECO:0000313" key="9">
    <source>
        <dbReference type="EMBL" id="HIU28895.1"/>
    </source>
</evidence>
<dbReference type="GO" id="GO:0008233">
    <property type="term" value="F:peptidase activity"/>
    <property type="evidence" value="ECO:0007669"/>
    <property type="project" value="UniProtKB-KW"/>
</dbReference>
<keyword evidence="3 6" id="KW-0812">Transmembrane</keyword>
<keyword evidence="4 6" id="KW-1133">Transmembrane helix</keyword>
<evidence type="ECO:0000256" key="2">
    <source>
        <dbReference type="ARBA" id="ARBA00006971"/>
    </source>
</evidence>
<dbReference type="GO" id="GO:0006508">
    <property type="term" value="P:proteolysis"/>
    <property type="evidence" value="ECO:0007669"/>
    <property type="project" value="UniProtKB-KW"/>
</dbReference>
<dbReference type="EMBL" id="DVMM01000022">
    <property type="protein sequence ID" value="HIU28895.1"/>
    <property type="molecule type" value="Genomic_DNA"/>
</dbReference>
<comment type="similarity">
    <text evidence="2 6">Belongs to the band 7/mec-2 family. HflK subfamily.</text>
</comment>
<protein>
    <recommendedName>
        <fullName evidence="6">Protein HflK</fullName>
    </recommendedName>
</protein>
<dbReference type="Pfam" id="PF01145">
    <property type="entry name" value="Band_7"/>
    <property type="match status" value="1"/>
</dbReference>
<feature type="transmembrane region" description="Helical" evidence="6">
    <location>
        <begin position="28"/>
        <end position="50"/>
    </location>
</feature>
<dbReference type="Gene3D" id="3.30.479.30">
    <property type="entry name" value="Band 7 domain"/>
    <property type="match status" value="1"/>
</dbReference>
<evidence type="ECO:0000256" key="3">
    <source>
        <dbReference type="ARBA" id="ARBA00022692"/>
    </source>
</evidence>
<accession>A0A9D1L995</accession>
<keyword evidence="9" id="KW-0645">Protease</keyword>
<dbReference type="InterPro" id="IPR050710">
    <property type="entry name" value="Band7/mec-2_domain"/>
</dbReference>
<dbReference type="InterPro" id="IPR001107">
    <property type="entry name" value="Band_7"/>
</dbReference>
<comment type="subunit">
    <text evidence="6">HflC and HflK may interact to form a multimeric complex.</text>
</comment>
<evidence type="ECO:0000256" key="6">
    <source>
        <dbReference type="RuleBase" id="RU364113"/>
    </source>
</evidence>
<keyword evidence="9" id="KW-0378">Hydrolase</keyword>
<evidence type="ECO:0000259" key="8">
    <source>
        <dbReference type="SMART" id="SM00244"/>
    </source>
</evidence>
<dbReference type="SUPFAM" id="SSF117892">
    <property type="entry name" value="Band 7/SPFH domain"/>
    <property type="match status" value="1"/>
</dbReference>
<reference evidence="9" key="2">
    <citation type="journal article" date="2021" name="PeerJ">
        <title>Extensive microbial diversity within the chicken gut microbiome revealed by metagenomics and culture.</title>
        <authorList>
            <person name="Gilroy R."/>
            <person name="Ravi A."/>
            <person name="Getino M."/>
            <person name="Pursley I."/>
            <person name="Horton D.L."/>
            <person name="Alikhan N.F."/>
            <person name="Baker D."/>
            <person name="Gharbi K."/>
            <person name="Hall N."/>
            <person name="Watson M."/>
            <person name="Adriaenssens E.M."/>
            <person name="Foster-Nyarko E."/>
            <person name="Jarju S."/>
            <person name="Secka A."/>
            <person name="Antonio M."/>
            <person name="Oren A."/>
            <person name="Chaudhuri R.R."/>
            <person name="La Ragione R."/>
            <person name="Hildebrand F."/>
            <person name="Pallen M.J."/>
        </authorList>
    </citation>
    <scope>NUCLEOTIDE SEQUENCE</scope>
    <source>
        <strain evidence="9">CHK195-4489</strain>
    </source>
</reference>
<feature type="coiled-coil region" evidence="7">
    <location>
        <begin position="223"/>
        <end position="265"/>
    </location>
</feature>
<evidence type="ECO:0000256" key="7">
    <source>
        <dbReference type="SAM" id="Coils"/>
    </source>
</evidence>
<reference evidence="9" key="1">
    <citation type="submission" date="2020-10" db="EMBL/GenBank/DDBJ databases">
        <authorList>
            <person name="Gilroy R."/>
        </authorList>
    </citation>
    <scope>NUCLEOTIDE SEQUENCE</scope>
    <source>
        <strain evidence="9">CHK195-4489</strain>
    </source>
</reference>
<gene>
    <name evidence="9" type="primary">hflK</name>
    <name evidence="9" type="ORF">IAD50_01210</name>
</gene>
<dbReference type="PANTHER" id="PTHR43327">
    <property type="entry name" value="STOMATIN-LIKE PROTEIN 2, MITOCHONDRIAL"/>
    <property type="match status" value="1"/>
</dbReference>
<evidence type="ECO:0000313" key="10">
    <source>
        <dbReference type="Proteomes" id="UP000824089"/>
    </source>
</evidence>
<dbReference type="NCBIfam" id="TIGR01933">
    <property type="entry name" value="hflK"/>
    <property type="match status" value="1"/>
</dbReference>
<dbReference type="PANTHER" id="PTHR43327:SF2">
    <property type="entry name" value="MODULATOR OF FTSH PROTEASE HFLK"/>
    <property type="match status" value="1"/>
</dbReference>
<dbReference type="CDD" id="cd03404">
    <property type="entry name" value="SPFH_HflK"/>
    <property type="match status" value="1"/>
</dbReference>
<dbReference type="InterPro" id="IPR010201">
    <property type="entry name" value="HflK"/>
</dbReference>
<dbReference type="GO" id="GO:0016020">
    <property type="term" value="C:membrane"/>
    <property type="evidence" value="ECO:0007669"/>
    <property type="project" value="UniProtKB-SubCell"/>
</dbReference>
<evidence type="ECO:0000256" key="4">
    <source>
        <dbReference type="ARBA" id="ARBA00022989"/>
    </source>
</evidence>
<proteinExistence type="inferred from homology"/>
<dbReference type="SMART" id="SM00244">
    <property type="entry name" value="PHB"/>
    <property type="match status" value="1"/>
</dbReference>
<dbReference type="Proteomes" id="UP000824089">
    <property type="component" value="Unassembled WGS sequence"/>
</dbReference>
<evidence type="ECO:0000256" key="5">
    <source>
        <dbReference type="ARBA" id="ARBA00023136"/>
    </source>
</evidence>
<sequence>MKYDRNGNVVIDLSFRNLSPKQKKTIKYCLIGVFALAFVAILASTCWYTVNDKQNAVITTFGKVTNIVDEPGIHLKLPFGIQKAQRVDVNVYQKIYIGYVHSEEAGTDVSVVNESKMITGDFNIVNIDFYIEYKIVNPEKYLYAAQSPESIIKNLVQSQVRTVVSSYAVDDVLTVKKAEIQSVAKELITAELEKYDVGLTLIDVKIQDAEAPTEEVIDAFKSVETAKQGKETALNEAKAYENAKIPEAEAEADKLLQNAEYLKQSRINEAKEQIAMFNAIYGMYEMNPSITKKRMYYEAIEQILPDIKLYINTEEDGITKLLPIESFSEASGTNQTAQQQDAAGKE</sequence>
<comment type="caution">
    <text evidence="9">The sequence shown here is derived from an EMBL/GenBank/DDBJ whole genome shotgun (WGS) entry which is preliminary data.</text>
</comment>
<keyword evidence="7" id="KW-0175">Coiled coil</keyword>
<dbReference type="InterPro" id="IPR036013">
    <property type="entry name" value="Band_7/SPFH_dom_sf"/>
</dbReference>
<organism evidence="9 10">
    <name type="scientific">Candidatus Egerieisoma faecipullorum</name>
    <dbReference type="NCBI Taxonomy" id="2840963"/>
    <lineage>
        <taxon>Bacteria</taxon>
        <taxon>Bacillati</taxon>
        <taxon>Bacillota</taxon>
        <taxon>Clostridia</taxon>
        <taxon>Eubacteriales</taxon>
        <taxon>Clostridiaceae</taxon>
        <taxon>Clostridiaceae incertae sedis</taxon>
        <taxon>Candidatus Egerieisoma</taxon>
    </lineage>
</organism>
<comment type="subcellular location">
    <subcellularLocation>
        <location evidence="1 6">Membrane</location>
    </subcellularLocation>
</comment>
<evidence type="ECO:0000256" key="1">
    <source>
        <dbReference type="ARBA" id="ARBA00004370"/>
    </source>
</evidence>
<keyword evidence="5 6" id="KW-0472">Membrane</keyword>